<accession>A0ABS3TDK4</accession>
<name>A0ABS3TDK4_9BACT</name>
<evidence type="ECO:0000313" key="1">
    <source>
        <dbReference type="EMBL" id="MBO3271258.1"/>
    </source>
</evidence>
<sequence>MLDILLLVRRCFLVGIVLTPVVVAGQTAPDSTRISYSEEVLRQPLQVDTMALRVQREERALLKVGLNNFTPGGGYQRYGIHLIYERKVGRAWSVMGEISPAWLHYYRYDYNSRQAQSGPSVRAQLAGRFYYNLERRIRQGHNAGNFSANYLSAALGAGFGRYSDLPFFLTPLGGRRVHAQVALLYGLQRRLGRYGFVDVNAGYVRLLTNEGSFRQQLTGSVRVGLVLGGAAVASPYVPEVMDGVLTPQWYVGAQVGAYGYAVRSSGNYYSYRRGTIIGPYLYVGYYLRPRLAVQLGLQYDHKQYNDNFYPTGQGYYETSQNEYNLAVPVLLRYALTKLPQQRVQVDVVAGAALVFYRLHYQRKEYVPSQIEPTIITGGREKQSAVNPMLGLSLAYGFGRTRRVQVTAEGVFIRPLLSAAYGLQPGLSIGLRYRFKYR</sequence>
<proteinExistence type="predicted"/>
<dbReference type="RefSeq" id="WP_208307694.1">
    <property type="nucleotide sequence ID" value="NZ_JAGETX010000005.1"/>
</dbReference>
<comment type="caution">
    <text evidence="1">The sequence shown here is derived from an EMBL/GenBank/DDBJ whole genome shotgun (WGS) entry which is preliminary data.</text>
</comment>
<keyword evidence="2" id="KW-1185">Reference proteome</keyword>
<protein>
    <recommendedName>
        <fullName evidence="3">DUF3575 domain-containing protein</fullName>
    </recommendedName>
</protein>
<dbReference type="EMBL" id="JAGETX010000005">
    <property type="protein sequence ID" value="MBO3271258.1"/>
    <property type="molecule type" value="Genomic_DNA"/>
</dbReference>
<reference evidence="1 2" key="1">
    <citation type="submission" date="2021-03" db="EMBL/GenBank/DDBJ databases">
        <authorList>
            <person name="Kim M.K."/>
        </authorList>
    </citation>
    <scope>NUCLEOTIDE SEQUENCE [LARGE SCALE GENOMIC DNA]</scope>
    <source>
        <strain evidence="1 2">BT507</strain>
    </source>
</reference>
<evidence type="ECO:0000313" key="2">
    <source>
        <dbReference type="Proteomes" id="UP000670527"/>
    </source>
</evidence>
<gene>
    <name evidence="1" type="ORF">J4D97_11405</name>
</gene>
<evidence type="ECO:0008006" key="3">
    <source>
        <dbReference type="Google" id="ProtNLM"/>
    </source>
</evidence>
<dbReference type="Proteomes" id="UP000670527">
    <property type="component" value="Unassembled WGS sequence"/>
</dbReference>
<organism evidence="1 2">
    <name type="scientific">Hymenobacter defluvii</name>
    <dbReference type="NCBI Taxonomy" id="2054411"/>
    <lineage>
        <taxon>Bacteria</taxon>
        <taxon>Pseudomonadati</taxon>
        <taxon>Bacteroidota</taxon>
        <taxon>Cytophagia</taxon>
        <taxon>Cytophagales</taxon>
        <taxon>Hymenobacteraceae</taxon>
        <taxon>Hymenobacter</taxon>
    </lineage>
</organism>